<keyword evidence="2 7" id="KW-0813">Transport</keyword>
<dbReference type="InterPro" id="IPR000515">
    <property type="entry name" value="MetI-like"/>
</dbReference>
<feature type="transmembrane region" description="Helical" evidence="7">
    <location>
        <begin position="129"/>
        <end position="149"/>
    </location>
</feature>
<keyword evidence="10" id="KW-1185">Reference proteome</keyword>
<reference evidence="9 10" key="1">
    <citation type="submission" date="2019-03" db="EMBL/GenBank/DDBJ databases">
        <authorList>
            <person name="Kim M.K.M."/>
        </authorList>
    </citation>
    <scope>NUCLEOTIDE SEQUENCE [LARGE SCALE GENOMIC DNA]</scope>
    <source>
        <strain evidence="9 10">18JY21-1</strain>
    </source>
</reference>
<dbReference type="SUPFAM" id="SSF161098">
    <property type="entry name" value="MetI-like"/>
    <property type="match status" value="1"/>
</dbReference>
<protein>
    <submittedName>
        <fullName evidence="9">Sugar ABC transporter permease</fullName>
    </submittedName>
</protein>
<dbReference type="Proteomes" id="UP000295418">
    <property type="component" value="Unassembled WGS sequence"/>
</dbReference>
<evidence type="ECO:0000256" key="3">
    <source>
        <dbReference type="ARBA" id="ARBA00022475"/>
    </source>
</evidence>
<proteinExistence type="inferred from homology"/>
<feature type="transmembrane region" description="Helical" evidence="7">
    <location>
        <begin position="176"/>
        <end position="202"/>
    </location>
</feature>
<comment type="similarity">
    <text evidence="7">Belongs to the binding-protein-dependent transport system permease family.</text>
</comment>
<dbReference type="Gene3D" id="1.10.3720.10">
    <property type="entry name" value="MetI-like"/>
    <property type="match status" value="1"/>
</dbReference>
<dbReference type="OrthoDB" id="9788108at2"/>
<evidence type="ECO:0000256" key="5">
    <source>
        <dbReference type="ARBA" id="ARBA00022989"/>
    </source>
</evidence>
<dbReference type="GO" id="GO:0005886">
    <property type="term" value="C:plasma membrane"/>
    <property type="evidence" value="ECO:0007669"/>
    <property type="project" value="UniProtKB-SubCell"/>
</dbReference>
<evidence type="ECO:0000256" key="7">
    <source>
        <dbReference type="RuleBase" id="RU363032"/>
    </source>
</evidence>
<feature type="transmembrane region" description="Helical" evidence="7">
    <location>
        <begin position="94"/>
        <end position="117"/>
    </location>
</feature>
<dbReference type="PANTHER" id="PTHR30193:SF37">
    <property type="entry name" value="INNER MEMBRANE ABC TRANSPORTER PERMEASE PROTEIN YCJO"/>
    <property type="match status" value="1"/>
</dbReference>
<comment type="caution">
    <text evidence="9">The sequence shown here is derived from an EMBL/GenBank/DDBJ whole genome shotgun (WGS) entry which is preliminary data.</text>
</comment>
<feature type="domain" description="ABC transmembrane type-1" evidence="8">
    <location>
        <begin position="88"/>
        <end position="304"/>
    </location>
</feature>
<keyword evidence="5 7" id="KW-1133">Transmembrane helix</keyword>
<keyword evidence="3" id="KW-1003">Cell membrane</keyword>
<dbReference type="InterPro" id="IPR051393">
    <property type="entry name" value="ABC_transporter_permease"/>
</dbReference>
<dbReference type="GO" id="GO:0055085">
    <property type="term" value="P:transmembrane transport"/>
    <property type="evidence" value="ECO:0007669"/>
    <property type="project" value="InterPro"/>
</dbReference>
<comment type="subcellular location">
    <subcellularLocation>
        <location evidence="1 7">Cell membrane</location>
        <topology evidence="1 7">Multi-pass membrane protein</topology>
    </subcellularLocation>
</comment>
<evidence type="ECO:0000256" key="4">
    <source>
        <dbReference type="ARBA" id="ARBA00022692"/>
    </source>
</evidence>
<dbReference type="CDD" id="cd06261">
    <property type="entry name" value="TM_PBP2"/>
    <property type="match status" value="1"/>
</dbReference>
<evidence type="ECO:0000256" key="6">
    <source>
        <dbReference type="ARBA" id="ARBA00023136"/>
    </source>
</evidence>
<keyword evidence="4 7" id="KW-0812">Transmembrane</keyword>
<dbReference type="EMBL" id="SKFG01000042">
    <property type="protein sequence ID" value="TCZ71055.1"/>
    <property type="molecule type" value="Genomic_DNA"/>
</dbReference>
<feature type="transmembrane region" description="Helical" evidence="7">
    <location>
        <begin position="223"/>
        <end position="245"/>
    </location>
</feature>
<accession>A0A4V2WMN4</accession>
<gene>
    <name evidence="9" type="ORF">E0485_22745</name>
</gene>
<evidence type="ECO:0000259" key="8">
    <source>
        <dbReference type="PROSITE" id="PS50928"/>
    </source>
</evidence>
<name>A0A4V2WMN4_9BACL</name>
<keyword evidence="6 7" id="KW-0472">Membrane</keyword>
<dbReference type="Pfam" id="PF00528">
    <property type="entry name" value="BPD_transp_1"/>
    <property type="match status" value="1"/>
</dbReference>
<evidence type="ECO:0000313" key="10">
    <source>
        <dbReference type="Proteomes" id="UP000295418"/>
    </source>
</evidence>
<feature type="transmembrane region" description="Helical" evidence="7">
    <location>
        <begin position="290"/>
        <end position="308"/>
    </location>
</feature>
<evidence type="ECO:0000313" key="9">
    <source>
        <dbReference type="EMBL" id="TCZ71055.1"/>
    </source>
</evidence>
<dbReference type="PROSITE" id="PS50928">
    <property type="entry name" value="ABC_TM1"/>
    <property type="match status" value="1"/>
</dbReference>
<evidence type="ECO:0000256" key="1">
    <source>
        <dbReference type="ARBA" id="ARBA00004651"/>
    </source>
</evidence>
<dbReference type="AlphaFoldDB" id="A0A4V2WMN4"/>
<dbReference type="InterPro" id="IPR035906">
    <property type="entry name" value="MetI-like_sf"/>
</dbReference>
<feature type="transmembrane region" description="Helical" evidence="7">
    <location>
        <begin position="33"/>
        <end position="54"/>
    </location>
</feature>
<dbReference type="PANTHER" id="PTHR30193">
    <property type="entry name" value="ABC TRANSPORTER PERMEASE PROTEIN"/>
    <property type="match status" value="1"/>
</dbReference>
<evidence type="ECO:0000256" key="2">
    <source>
        <dbReference type="ARBA" id="ARBA00022448"/>
    </source>
</evidence>
<sequence length="315" mass="35385">MTLALHARITLDLNRQGRLITLRTFRNWREISLAYTLLAPSIILFTIFLFYPMFKSLYLSLHLTDPRGNVALFVGLNNFKEIFSSPAFYQSLKITLLFMLLTVPTVILLALLLAAFTHHQARGMKLFQWIYSLPVILSVGTSSVIWAMLYHPSTGILNHILHLVGIDPIFWLTDPAWALISVSIMTIWMNLGFTYIVILGGLKGIPSEILESARLDGAGGWRIFITICIPLLSPALFFVTIISIIGSFQAFGQIKILTKGGPAQATDVIVNSIYQDAFVNFQFGSGSAKALVLFAIILLLTFIQFRFIERKVHYQ</sequence>
<organism evidence="9 10">
    <name type="scientific">Paenibacillus albiflavus</name>
    <dbReference type="NCBI Taxonomy" id="2545760"/>
    <lineage>
        <taxon>Bacteria</taxon>
        <taxon>Bacillati</taxon>
        <taxon>Bacillota</taxon>
        <taxon>Bacilli</taxon>
        <taxon>Bacillales</taxon>
        <taxon>Paenibacillaceae</taxon>
        <taxon>Paenibacillus</taxon>
    </lineage>
</organism>